<dbReference type="RefSeq" id="WP_250195987.1">
    <property type="nucleotide sequence ID" value="NZ_CP097635.1"/>
</dbReference>
<reference evidence="2" key="1">
    <citation type="submission" date="2022-05" db="EMBL/GenBank/DDBJ databases">
        <title>An RpoN-dependent PEP-CTERM gene is involved in floc formation of an Aquincola tertiaricarbonis strain.</title>
        <authorList>
            <person name="Qiu D."/>
            <person name="Xia M."/>
        </authorList>
    </citation>
    <scope>NUCLEOTIDE SEQUENCE</scope>
    <source>
        <strain evidence="2">RN12</strain>
    </source>
</reference>
<keyword evidence="1" id="KW-0472">Membrane</keyword>
<dbReference type="EMBL" id="CP097635">
    <property type="protein sequence ID" value="URI07756.1"/>
    <property type="molecule type" value="Genomic_DNA"/>
</dbReference>
<sequence length="152" mass="16331">MPDLRPSASLTHPTSPPRAARWLLTALGVWLVALGAYFVFVRPALLPEDPRFIGSTLVQLREAAPGLEGWLRIVFTVMGGFMAGAGVLTVFVARTAVPDRAPGTGWAIVLAGLPTVVLMSAMNFVLHSDFRWVLLLPALLWAAAVIAYARQA</sequence>
<protein>
    <submittedName>
        <fullName evidence="2">Uncharacterized protein</fullName>
    </submittedName>
</protein>
<feature type="transmembrane region" description="Helical" evidence="1">
    <location>
        <begin position="70"/>
        <end position="93"/>
    </location>
</feature>
<evidence type="ECO:0000256" key="1">
    <source>
        <dbReference type="SAM" id="Phobius"/>
    </source>
</evidence>
<keyword evidence="3" id="KW-1185">Reference proteome</keyword>
<proteinExistence type="predicted"/>
<name>A0ABY4S2S7_AQUTE</name>
<evidence type="ECO:0000313" key="3">
    <source>
        <dbReference type="Proteomes" id="UP001056201"/>
    </source>
</evidence>
<organism evidence="2 3">
    <name type="scientific">Aquincola tertiaricarbonis</name>
    <dbReference type="NCBI Taxonomy" id="391953"/>
    <lineage>
        <taxon>Bacteria</taxon>
        <taxon>Pseudomonadati</taxon>
        <taxon>Pseudomonadota</taxon>
        <taxon>Betaproteobacteria</taxon>
        <taxon>Burkholderiales</taxon>
        <taxon>Sphaerotilaceae</taxon>
        <taxon>Aquincola</taxon>
    </lineage>
</organism>
<gene>
    <name evidence="2" type="ORF">MW290_03890</name>
</gene>
<accession>A0ABY4S2S7</accession>
<keyword evidence="1" id="KW-0812">Transmembrane</keyword>
<keyword evidence="1" id="KW-1133">Transmembrane helix</keyword>
<feature type="transmembrane region" description="Helical" evidence="1">
    <location>
        <begin position="105"/>
        <end position="126"/>
    </location>
</feature>
<dbReference type="Proteomes" id="UP001056201">
    <property type="component" value="Chromosome 1"/>
</dbReference>
<evidence type="ECO:0000313" key="2">
    <source>
        <dbReference type="EMBL" id="URI07756.1"/>
    </source>
</evidence>
<feature type="transmembrane region" description="Helical" evidence="1">
    <location>
        <begin position="21"/>
        <end position="40"/>
    </location>
</feature>
<feature type="transmembrane region" description="Helical" evidence="1">
    <location>
        <begin position="132"/>
        <end position="149"/>
    </location>
</feature>